<comment type="caution">
    <text evidence="3">The sequence shown here is derived from an EMBL/GenBank/DDBJ whole genome shotgun (WGS) entry which is preliminary data.</text>
</comment>
<dbReference type="EMBL" id="LSMT01000228">
    <property type="protein sequence ID" value="PFX22800.1"/>
    <property type="molecule type" value="Genomic_DNA"/>
</dbReference>
<feature type="chain" id="PRO_5012676670" evidence="2">
    <location>
        <begin position="24"/>
        <end position="272"/>
    </location>
</feature>
<feature type="compositionally biased region" description="Basic and acidic residues" evidence="1">
    <location>
        <begin position="257"/>
        <end position="272"/>
    </location>
</feature>
<name>A0A2B4S1Y0_STYPI</name>
<protein>
    <submittedName>
        <fullName evidence="3">Uncharacterized protein</fullName>
    </submittedName>
</protein>
<organism evidence="3 4">
    <name type="scientific">Stylophora pistillata</name>
    <name type="common">Smooth cauliflower coral</name>
    <dbReference type="NCBI Taxonomy" id="50429"/>
    <lineage>
        <taxon>Eukaryota</taxon>
        <taxon>Metazoa</taxon>
        <taxon>Cnidaria</taxon>
        <taxon>Anthozoa</taxon>
        <taxon>Hexacorallia</taxon>
        <taxon>Scleractinia</taxon>
        <taxon>Astrocoeniina</taxon>
        <taxon>Pocilloporidae</taxon>
        <taxon>Stylophora</taxon>
    </lineage>
</organism>
<reference evidence="4" key="1">
    <citation type="journal article" date="2017" name="bioRxiv">
        <title>Comparative analysis of the genomes of Stylophora pistillata and Acropora digitifera provides evidence for extensive differences between species of corals.</title>
        <authorList>
            <person name="Voolstra C.R."/>
            <person name="Li Y."/>
            <person name="Liew Y.J."/>
            <person name="Baumgarten S."/>
            <person name="Zoccola D."/>
            <person name="Flot J.-F."/>
            <person name="Tambutte S."/>
            <person name="Allemand D."/>
            <person name="Aranda M."/>
        </authorList>
    </citation>
    <scope>NUCLEOTIDE SEQUENCE [LARGE SCALE GENOMIC DNA]</scope>
</reference>
<proteinExistence type="predicted"/>
<keyword evidence="2" id="KW-0732">Signal</keyword>
<dbReference type="AlphaFoldDB" id="A0A2B4S1Y0"/>
<evidence type="ECO:0000313" key="4">
    <source>
        <dbReference type="Proteomes" id="UP000225706"/>
    </source>
</evidence>
<evidence type="ECO:0000256" key="1">
    <source>
        <dbReference type="SAM" id="MobiDB-lite"/>
    </source>
</evidence>
<feature type="compositionally biased region" description="Acidic residues" evidence="1">
    <location>
        <begin position="234"/>
        <end position="256"/>
    </location>
</feature>
<evidence type="ECO:0000313" key="3">
    <source>
        <dbReference type="EMBL" id="PFX22800.1"/>
    </source>
</evidence>
<feature type="region of interest" description="Disordered" evidence="1">
    <location>
        <begin position="223"/>
        <end position="272"/>
    </location>
</feature>
<accession>A0A2B4S1Y0</accession>
<evidence type="ECO:0000256" key="2">
    <source>
        <dbReference type="SAM" id="SignalP"/>
    </source>
</evidence>
<keyword evidence="4" id="KW-1185">Reference proteome</keyword>
<dbReference type="Proteomes" id="UP000225706">
    <property type="component" value="Unassembled WGS sequence"/>
</dbReference>
<gene>
    <name evidence="3" type="ORF">AWC38_SpisGene12675</name>
</gene>
<sequence>MGCTVKMAVLALNIVCIFFISDPQNPEFQGSCSHEHQARCDSCESLKSVIKAIGSETESPLITFDSIGKKEDLKHDHSEAREAILQGKARINRTKNQERAKQNLLMSLGKNTSLIVMDSAMKFNHLKYREKQSEWFGKRVINWRVSSVIMRNAEDNDLEIMSYVHFFESCAQDWKKSRFRASCAGMRMAREADGTRKFTRNEWLTNSQVQSFFSKLSALKRRKATVPKDPEKDANDDDNHDDDDDDDESLIEEDSGYLEHEARKKDVADVTS</sequence>
<feature type="signal peptide" evidence="2">
    <location>
        <begin position="1"/>
        <end position="23"/>
    </location>
</feature>